<accession>A0A381YMK7</accession>
<name>A0A381YMK7_9ZZZZ</name>
<gene>
    <name evidence="1" type="ORF">METZ01_LOCUS131122</name>
</gene>
<dbReference type="AlphaFoldDB" id="A0A381YMK7"/>
<proteinExistence type="predicted"/>
<protein>
    <submittedName>
        <fullName evidence="1">Uncharacterized protein</fullName>
    </submittedName>
</protein>
<sequence>MNDRTLSAADLSRLGHERDAADRQYNAALTALDRAILAIPEIPQPPPPLDTDELDSLRRLTNQSATQPDLGGGWRGWARRLVWSMLAPPLVRQKQINQALITHLTQAASVQRQTADAIETTLTLL</sequence>
<reference evidence="1" key="1">
    <citation type="submission" date="2018-05" db="EMBL/GenBank/DDBJ databases">
        <authorList>
            <person name="Lanie J.A."/>
            <person name="Ng W.-L."/>
            <person name="Kazmierczak K.M."/>
            <person name="Andrzejewski T.M."/>
            <person name="Davidsen T.M."/>
            <person name="Wayne K.J."/>
            <person name="Tettelin H."/>
            <person name="Glass J.I."/>
            <person name="Rusch D."/>
            <person name="Podicherti R."/>
            <person name="Tsui H.-C.T."/>
            <person name="Winkler M.E."/>
        </authorList>
    </citation>
    <scope>NUCLEOTIDE SEQUENCE</scope>
</reference>
<organism evidence="1">
    <name type="scientific">marine metagenome</name>
    <dbReference type="NCBI Taxonomy" id="408172"/>
    <lineage>
        <taxon>unclassified sequences</taxon>
        <taxon>metagenomes</taxon>
        <taxon>ecological metagenomes</taxon>
    </lineage>
</organism>
<evidence type="ECO:0000313" key="1">
    <source>
        <dbReference type="EMBL" id="SVA78268.1"/>
    </source>
</evidence>
<feature type="non-terminal residue" evidence="1">
    <location>
        <position position="125"/>
    </location>
</feature>
<dbReference type="EMBL" id="UINC01018600">
    <property type="protein sequence ID" value="SVA78268.1"/>
    <property type="molecule type" value="Genomic_DNA"/>
</dbReference>